<dbReference type="STRING" id="94643.A0A2A9MEA7"/>
<feature type="compositionally biased region" description="Low complexity" evidence="2">
    <location>
        <begin position="174"/>
        <end position="213"/>
    </location>
</feature>
<feature type="compositionally biased region" description="Basic and acidic residues" evidence="2">
    <location>
        <begin position="584"/>
        <end position="598"/>
    </location>
</feature>
<feature type="region of interest" description="Disordered" evidence="2">
    <location>
        <begin position="1216"/>
        <end position="1275"/>
    </location>
</feature>
<feature type="compositionally biased region" description="Acidic residues" evidence="2">
    <location>
        <begin position="2798"/>
        <end position="2823"/>
    </location>
</feature>
<feature type="compositionally biased region" description="Basic and acidic residues" evidence="2">
    <location>
        <begin position="318"/>
        <end position="334"/>
    </location>
</feature>
<dbReference type="Proteomes" id="UP000224006">
    <property type="component" value="Chromosome VII"/>
</dbReference>
<feature type="compositionally biased region" description="Low complexity" evidence="2">
    <location>
        <begin position="73"/>
        <end position="119"/>
    </location>
</feature>
<feature type="compositionally biased region" description="Low complexity" evidence="2">
    <location>
        <begin position="1680"/>
        <end position="1693"/>
    </location>
</feature>
<protein>
    <recommendedName>
        <fullName evidence="3">CTLH/CRA C-terminal to LisH motif domain-containing protein</fullName>
    </recommendedName>
</protein>
<feature type="compositionally biased region" description="Basic and acidic residues" evidence="2">
    <location>
        <begin position="1751"/>
        <end position="1761"/>
    </location>
</feature>
<feature type="region of interest" description="Disordered" evidence="2">
    <location>
        <begin position="1299"/>
        <end position="1376"/>
    </location>
</feature>
<feature type="compositionally biased region" description="Low complexity" evidence="2">
    <location>
        <begin position="665"/>
        <end position="679"/>
    </location>
</feature>
<feature type="region of interest" description="Disordered" evidence="2">
    <location>
        <begin position="931"/>
        <end position="1040"/>
    </location>
</feature>
<feature type="compositionally biased region" description="Basic and acidic residues" evidence="2">
    <location>
        <begin position="980"/>
        <end position="992"/>
    </location>
</feature>
<dbReference type="EMBL" id="NWUJ01000008">
    <property type="protein sequence ID" value="PFH33722.1"/>
    <property type="molecule type" value="Genomic_DNA"/>
</dbReference>
<feature type="compositionally biased region" description="Basic residues" evidence="2">
    <location>
        <begin position="2584"/>
        <end position="2596"/>
    </location>
</feature>
<feature type="compositionally biased region" description="Polar residues" evidence="2">
    <location>
        <begin position="162"/>
        <end position="171"/>
    </location>
</feature>
<feature type="compositionally biased region" description="Low complexity" evidence="2">
    <location>
        <begin position="47"/>
        <end position="60"/>
    </location>
</feature>
<feature type="region of interest" description="Disordered" evidence="2">
    <location>
        <begin position="2328"/>
        <end position="2452"/>
    </location>
</feature>
<dbReference type="PANTHER" id="PTHR12170">
    <property type="entry name" value="MACROPHAGE ERYTHROBLAST ATTACHER-RELATED"/>
    <property type="match status" value="1"/>
</dbReference>
<dbReference type="GO" id="GO:0004842">
    <property type="term" value="F:ubiquitin-protein transferase activity"/>
    <property type="evidence" value="ECO:0007669"/>
    <property type="project" value="InterPro"/>
</dbReference>
<feature type="region of interest" description="Disordered" evidence="2">
    <location>
        <begin position="295"/>
        <end position="382"/>
    </location>
</feature>
<dbReference type="InterPro" id="IPR045098">
    <property type="entry name" value="Fyv10_fam"/>
</dbReference>
<feature type="compositionally biased region" description="Polar residues" evidence="2">
    <location>
        <begin position="1396"/>
        <end position="1411"/>
    </location>
</feature>
<feature type="compositionally biased region" description="Low complexity" evidence="2">
    <location>
        <begin position="2553"/>
        <end position="2568"/>
    </location>
</feature>
<feature type="compositionally biased region" description="Basic and acidic residues" evidence="2">
    <location>
        <begin position="1430"/>
        <end position="1446"/>
    </location>
</feature>
<feature type="compositionally biased region" description="Basic and acidic residues" evidence="2">
    <location>
        <begin position="1662"/>
        <end position="1679"/>
    </location>
</feature>
<gene>
    <name evidence="4" type="ORF">BESB_079380</name>
</gene>
<comment type="caution">
    <text evidence="4">The sequence shown here is derived from an EMBL/GenBank/DDBJ whole genome shotgun (WGS) entry which is preliminary data.</text>
</comment>
<dbReference type="InterPro" id="IPR024964">
    <property type="entry name" value="CTLH/CRA"/>
</dbReference>
<feature type="compositionally biased region" description="Low complexity" evidence="2">
    <location>
        <begin position="453"/>
        <end position="486"/>
    </location>
</feature>
<feature type="region of interest" description="Disordered" evidence="2">
    <location>
        <begin position="2251"/>
        <end position="2277"/>
    </location>
</feature>
<feature type="region of interest" description="Disordered" evidence="2">
    <location>
        <begin position="1746"/>
        <end position="1781"/>
    </location>
</feature>
<feature type="compositionally biased region" description="Acidic residues" evidence="2">
    <location>
        <begin position="2773"/>
        <end position="2791"/>
    </location>
</feature>
<dbReference type="KEGG" id="bbes:BESB_079380"/>
<feature type="compositionally biased region" description="Low complexity" evidence="2">
    <location>
        <begin position="126"/>
        <end position="135"/>
    </location>
</feature>
<dbReference type="GO" id="GO:0043161">
    <property type="term" value="P:proteasome-mediated ubiquitin-dependent protein catabolic process"/>
    <property type="evidence" value="ECO:0007669"/>
    <property type="project" value="InterPro"/>
</dbReference>
<feature type="compositionally biased region" description="Low complexity" evidence="2">
    <location>
        <begin position="1997"/>
        <end position="2012"/>
    </location>
</feature>
<feature type="compositionally biased region" description="Low complexity" evidence="2">
    <location>
        <begin position="599"/>
        <end position="616"/>
    </location>
</feature>
<feature type="compositionally biased region" description="Basic and acidic residues" evidence="2">
    <location>
        <begin position="1"/>
        <end position="16"/>
    </location>
</feature>
<feature type="compositionally biased region" description="Low complexity" evidence="2">
    <location>
        <begin position="295"/>
        <end position="304"/>
    </location>
</feature>
<dbReference type="Pfam" id="PF10607">
    <property type="entry name" value="CTLH"/>
    <property type="match status" value="1"/>
</dbReference>
<feature type="compositionally biased region" description="Basic and acidic residues" evidence="2">
    <location>
        <begin position="2370"/>
        <end position="2382"/>
    </location>
</feature>
<sequence>MPHADRPASGRTRDEATSASSDSSLPAVPPAFSPPPLSFSSSLSTAFFSSFSSSPSSPSLQNAPFQPPDPQESPFLSSPAASFSHPSSSGSSSFYSASSPSSSLSSSVPSSFPSSAFPSSLPPPSLASSFPTSSSPSPPHSELLDGLGTGAVAAVPIRQVPSTRCVSSSGSRHPAGAPSFPPASSTSFSSCVSRASGSSSSSSSRAASDSASSPHPPPRLPSCEQGDPGPRAGSSTRRKRTICEISSVLYFERASGGARSACLTFSAAACSASPVGLPGGNELFRISSRILLPSMSSSSSTPLSGTHDAETRGPAARDSTEQETRTLGGDEGRRAGSVSARLPRPQDGSVEGEAAHAGPRGSDEEAGVGGTRAEESEVAGAAENREDALARLAATPLTVVAVGRQPFVALYDEVTQAAKRHRKSCDELTKNLDLLLDAILESKDKLRAAAAAAARPPSGAGAVAGLRSGPSSLPSPASLPPSFSSLNESVKGETSSFPSPCTAPGGGGASTRGGFLPASAPPSSPRSPPPSSAAPFVLAENAIAGNQSQGRRENDSAGRGPAPSAACATEGQGTTAEALAEARGAGRREGSRTGDRPPADGLPGAADGASPAALDAHLSQQGRLEIQTMGRADEAAEEGGERRDETQGTGESGVLSSATLGTLDAPPHSSAATAASPSALTSLVRGWEGDTTASLASAVSPYGGDGRAGLAGSRGSAASSFSPSCFSGISSPPASPSPALLPFASASPFFSAAPSPAAACRPGNALSSSQSALPSYSLPAPCLQVAPPSASVPPSAVSEASAKASAGATLGAPAGGGGDTPSGGGALTESGASSQLAAFAGLARRGDKGAEGIHAAIVKEVLRGLQARVQALDVTHTLAETYKDQQMALSGVARAIDRLMPGDPAPATRVLPPPPEQQLFFALHARNEKAAAKAAAGTRDTPTAESQALKDREGSSAEAGASEETAGPAPPATPAARPQRGTETRVASRREGEETEVLERRRRRRKESEEGGNADRRRRTVRGGFEGALTETGSGGTPQILLAGLTASGGSRRHRGSRDSEEPSFACRVDEPCGHHVSGRRPSLSLCRSLGKSRNPRHPSRCRAAGRDPASCAYRRAWCTRGSNANLAAALPRLLCGGGWSAGFCARRHLIESEDMLLAKLLALHFLHCGWFDIYAQFCAEQQQIFDAVHCPCLECRGWSHREWLASRCEEEGHLAVSDSSSENSQQRHPGQETEEAPPPSSTTKEDADGRGRAQMGAAQAKASQEDGTKKEAASALPWPAAHECLHLPSGDRAEETLAGASHRAGTGSEEKVEGEAAARGTSRSVVLSSVTSSSPLLHAGDPPGGAARHLNGGAGFTGEEGLSSASERGDSEVSSLPSLLSFGVNESFSLDSLSRVGTSTEAAQRTTGQSRGAPGGSRHPTRPAGTRTGEADLSAKEAEAAKAPHEPNGGQREQGGKKTVQEGLKQREALDWRSRHAEKSAMRVGRLQLLPGEVEAAYVQLHEILRRLERTRDSQLLQWRLKYEGNEGALRACPGGAAKKNGIDLALHWLARQKKHHRRRLAALHFELHKLKFLSLLSSPSSTIEEALLYSRSHLAPLWRFHKADVCRLMGCVAFFGRRSATAKDHGEALAGSSLLTSSSPCLSHHADVKHEAQAQGERSASPERERVPDGRDADRSGSRGSALSSSRPGASEGPGRPSRAWPEASADGSASAFSFAVHRGEDREDGQVQLLLNGRVARGQVSSAFPASHEADGAAEAHARQTTPDPSAERGRDPNSSFLAETTPYRDLVSEAEWARVLNLFRRAFCEVGLLLPVCGHSASSIRSREDVDTPLVAEASSAAGSARAAEVAGSVPVFLGAQASPPGGASMPALALPPPSTAIGGVPFVQASRGVGAGSGGVVGAQAAGNSAARRSSVQALWDAIAGRRQAAEAGSGGGGSPSLRGAGGVVDGTGAAGAGYREEMTLAGAEYGPESSSAEEEAGMMPLHAEDHRVAESSLQTSSRTARSSAESAGDRGRREGRGGLTRARITIFYRPGHSDWRQAEAVTTAAHAGIPVDFLSLLPPEPPRLAPSVSCVGRPLSTLFAGKDRYPEFVDAAVVSALNSASGSAAATAAVAAAGALADEVEHAAEEYSLLSDVPLSAPRVPALQCFSSFHQSILANEEKFYSSSEWYLDVLTNQDDDMEAPVQLAALGTCGFRGQRFTRCADISAGRLRDSCGSGAFCAGRQLLTFGEAAGSVLAQTDGCPVTRLGETRVSVPPGRRGSTSSNSTGSGSAGVVARQAALGATCSRKIFRRLPPISDLQPGWLLRIHALGGRRWVPAGGGAEFGGKADGAGRRTRASDGSYHGSSPRRRGAGGEYRTAEELVEELASRAHESGERRATGASSRSPTGPPPRPPFSIRGGKGDPDSFAAERKGDARARNESERRSRRFWQSEVARAESDDEESSRDSALDACQANIDEGGRDEKDDVLVRFENHLRQRRRRRQILDSLWLSEALDGPPLFGLRWRPCAISRRRRRSLLGLFQGSANRSNSAASNSEDGSISRTHRHSSSRAVLRSSSRSTTETSGDVLVSHREDGAGGGRRGRRHRRRRRRTTSLTRLSSPAAGFPFEAAGGLEATGGTGTAAAGLGGALAAGGGGRAHRRGERRTASSQGANRPQRRATTGDIGATVSGIAAEARGLLLRAQMRGVLGRGLGAGTGTPAGATGAAARRLAAMAVRGLGSGGGGGGTGGDGRYSSLARVAFLSAGRWLALPPAEALRGWREEEASVAREDEDDDSDEDDEEEEEDLEDVMRALEEEEELGGGAEEEENRVEDEEDEADNTSETRLFFFALEPGSRYLELAENVACLHVVLAPVQQTECPCIDQELPAVEYAHVGVNRPRQRAAYCE</sequence>
<feature type="compositionally biased region" description="Pro residues" evidence="2">
    <location>
        <begin position="519"/>
        <end position="532"/>
    </location>
</feature>
<keyword evidence="5" id="KW-1185">Reference proteome</keyword>
<feature type="compositionally biased region" description="Basic and acidic residues" evidence="2">
    <location>
        <begin position="1006"/>
        <end position="1015"/>
    </location>
</feature>
<feature type="region of interest" description="Disordered" evidence="2">
    <location>
        <begin position="2529"/>
        <end position="2609"/>
    </location>
</feature>
<feature type="region of interest" description="Disordered" evidence="2">
    <location>
        <begin position="1648"/>
        <end position="1708"/>
    </location>
</feature>
<feature type="compositionally biased region" description="Gly residues" evidence="2">
    <location>
        <begin position="813"/>
        <end position="826"/>
    </location>
</feature>
<feature type="region of interest" description="Disordered" evidence="2">
    <location>
        <begin position="2764"/>
        <end position="2824"/>
    </location>
</feature>
<keyword evidence="1" id="KW-0175">Coiled coil</keyword>
<dbReference type="GO" id="GO:0034657">
    <property type="term" value="C:GID complex"/>
    <property type="evidence" value="ECO:0007669"/>
    <property type="project" value="TreeGrafter"/>
</dbReference>
<reference evidence="4 5" key="1">
    <citation type="submission" date="2017-09" db="EMBL/GenBank/DDBJ databases">
        <title>Genome sequencing of Besnoitia besnoiti strain Bb-Ger1.</title>
        <authorList>
            <person name="Schares G."/>
            <person name="Venepally P."/>
            <person name="Lorenzi H.A."/>
        </authorList>
    </citation>
    <scope>NUCLEOTIDE SEQUENCE [LARGE SCALE GENOMIC DNA]</scope>
    <source>
        <strain evidence="4 5">Bb-Ger1</strain>
    </source>
</reference>
<feature type="region of interest" description="Disordered" evidence="2">
    <location>
        <begin position="1"/>
        <end position="31"/>
    </location>
</feature>
<feature type="compositionally biased region" description="Low complexity" evidence="2">
    <location>
        <begin position="1253"/>
        <end position="1263"/>
    </location>
</feature>
<feature type="region of interest" description="Disordered" evidence="2">
    <location>
        <begin position="2635"/>
        <end position="2666"/>
    </location>
</feature>
<dbReference type="PANTHER" id="PTHR12170:SF3">
    <property type="entry name" value="GH10162P"/>
    <property type="match status" value="1"/>
</dbReference>
<feature type="compositionally biased region" description="Basic and acidic residues" evidence="2">
    <location>
        <begin position="2404"/>
        <end position="2427"/>
    </location>
</feature>
<feature type="compositionally biased region" description="Basic and acidic residues" evidence="2">
    <location>
        <begin position="1455"/>
        <end position="1464"/>
    </location>
</feature>
<dbReference type="GeneID" id="40312865"/>
<feature type="compositionally biased region" description="Basic and acidic residues" evidence="2">
    <location>
        <begin position="2013"/>
        <end position="2022"/>
    </location>
</feature>
<feature type="compositionally biased region" description="Low complexity" evidence="2">
    <location>
        <begin position="1323"/>
        <end position="1338"/>
    </location>
</feature>
<evidence type="ECO:0000256" key="1">
    <source>
        <dbReference type="SAM" id="Coils"/>
    </source>
</evidence>
<feature type="compositionally biased region" description="Low complexity" evidence="2">
    <location>
        <begin position="956"/>
        <end position="967"/>
    </location>
</feature>
<dbReference type="GO" id="GO:0005634">
    <property type="term" value="C:nucleus"/>
    <property type="evidence" value="ECO:0007669"/>
    <property type="project" value="TreeGrafter"/>
</dbReference>
<feature type="region of interest" description="Disordered" evidence="2">
    <location>
        <begin position="807"/>
        <end position="829"/>
    </location>
</feature>
<name>A0A2A9MEA7_BESBE</name>
<dbReference type="RefSeq" id="XP_029217731.1">
    <property type="nucleotide sequence ID" value="XM_029366300.1"/>
</dbReference>
<organism evidence="4 5">
    <name type="scientific">Besnoitia besnoiti</name>
    <name type="common">Apicomplexan protozoan</name>
    <dbReference type="NCBI Taxonomy" id="94643"/>
    <lineage>
        <taxon>Eukaryota</taxon>
        <taxon>Sar</taxon>
        <taxon>Alveolata</taxon>
        <taxon>Apicomplexa</taxon>
        <taxon>Conoidasida</taxon>
        <taxon>Coccidia</taxon>
        <taxon>Eucoccidiorida</taxon>
        <taxon>Eimeriorina</taxon>
        <taxon>Sarcocystidae</taxon>
        <taxon>Besnoitia</taxon>
    </lineage>
</organism>
<evidence type="ECO:0000313" key="5">
    <source>
        <dbReference type="Proteomes" id="UP000224006"/>
    </source>
</evidence>
<feature type="domain" description="CTLH/CRA C-terminal to LisH motif" evidence="3">
    <location>
        <begin position="1541"/>
        <end position="1810"/>
    </location>
</feature>
<feature type="compositionally biased region" description="Basic and acidic residues" evidence="2">
    <location>
        <begin position="631"/>
        <end position="646"/>
    </location>
</feature>
<feature type="region of interest" description="Disordered" evidence="2">
    <location>
        <begin position="162"/>
        <end position="238"/>
    </location>
</feature>
<proteinExistence type="predicted"/>
<feature type="compositionally biased region" description="Low complexity" evidence="2">
    <location>
        <begin position="2261"/>
        <end position="2277"/>
    </location>
</feature>
<feature type="compositionally biased region" description="Basic and acidic residues" evidence="2">
    <location>
        <begin position="1264"/>
        <end position="1273"/>
    </location>
</feature>
<feature type="region of interest" description="Disordered" evidence="2">
    <location>
        <begin position="453"/>
        <end position="679"/>
    </location>
</feature>
<accession>A0A2A9MEA7</accession>
<feature type="compositionally biased region" description="Polar residues" evidence="2">
    <location>
        <begin position="1218"/>
        <end position="1229"/>
    </location>
</feature>
<evidence type="ECO:0000259" key="3">
    <source>
        <dbReference type="Pfam" id="PF10607"/>
    </source>
</evidence>
<evidence type="ECO:0000256" key="2">
    <source>
        <dbReference type="SAM" id="MobiDB-lite"/>
    </source>
</evidence>
<feature type="coiled-coil region" evidence="1">
    <location>
        <begin position="411"/>
        <end position="438"/>
    </location>
</feature>
<feature type="region of interest" description="Disordered" evidence="2">
    <location>
        <begin position="1993"/>
        <end position="2022"/>
    </location>
</feature>
<feature type="region of interest" description="Disordered" evidence="2">
    <location>
        <begin position="1396"/>
        <end position="1464"/>
    </location>
</feature>
<dbReference type="GO" id="GO:0005737">
    <property type="term" value="C:cytoplasm"/>
    <property type="evidence" value="ECO:0007669"/>
    <property type="project" value="TreeGrafter"/>
</dbReference>
<dbReference type="VEuPathDB" id="ToxoDB:BESB_079380"/>
<feature type="region of interest" description="Disordered" evidence="2">
    <location>
        <begin position="47"/>
        <end position="150"/>
    </location>
</feature>
<evidence type="ECO:0000313" key="4">
    <source>
        <dbReference type="EMBL" id="PFH33722.1"/>
    </source>
</evidence>
<feature type="compositionally biased region" description="Low complexity" evidence="2">
    <location>
        <begin position="2529"/>
        <end position="2539"/>
    </location>
</feature>
<feature type="compositionally biased region" description="Low complexity" evidence="2">
    <location>
        <begin position="573"/>
        <end position="583"/>
    </location>
</feature>
<dbReference type="OrthoDB" id="10690886at2759"/>